<comment type="caution">
    <text evidence="7">The sequence shown here is derived from an EMBL/GenBank/DDBJ whole genome shotgun (WGS) entry which is preliminary data.</text>
</comment>
<comment type="similarity">
    <text evidence="1">Belongs to the sulfatase family.</text>
</comment>
<organism evidence="7 8">
    <name type="scientific">Microbulbifer elongatus</name>
    <dbReference type="NCBI Taxonomy" id="86173"/>
    <lineage>
        <taxon>Bacteria</taxon>
        <taxon>Pseudomonadati</taxon>
        <taxon>Pseudomonadota</taxon>
        <taxon>Gammaproteobacteria</taxon>
        <taxon>Cellvibrionales</taxon>
        <taxon>Microbulbiferaceae</taxon>
        <taxon>Microbulbifer</taxon>
    </lineage>
</organism>
<keyword evidence="3" id="KW-0378">Hydrolase</keyword>
<dbReference type="EMBL" id="JACASI010000045">
    <property type="protein sequence ID" value="MCQ3831020.1"/>
    <property type="molecule type" value="Genomic_DNA"/>
</dbReference>
<evidence type="ECO:0000256" key="1">
    <source>
        <dbReference type="ARBA" id="ARBA00008779"/>
    </source>
</evidence>
<dbReference type="PANTHER" id="PTHR42693:SF53">
    <property type="entry name" value="ENDO-4-O-SULFATASE"/>
    <property type="match status" value="1"/>
</dbReference>
<dbReference type="Pfam" id="PF00884">
    <property type="entry name" value="Sulfatase"/>
    <property type="match status" value="1"/>
</dbReference>
<dbReference type="InterPro" id="IPR000917">
    <property type="entry name" value="Sulfatase_N"/>
</dbReference>
<evidence type="ECO:0000256" key="4">
    <source>
        <dbReference type="ARBA" id="ARBA00022837"/>
    </source>
</evidence>
<dbReference type="InterPro" id="IPR017850">
    <property type="entry name" value="Alkaline_phosphatase_core_sf"/>
</dbReference>
<dbReference type="PANTHER" id="PTHR42693">
    <property type="entry name" value="ARYLSULFATASE FAMILY MEMBER"/>
    <property type="match status" value="1"/>
</dbReference>
<dbReference type="InterPro" id="IPR024607">
    <property type="entry name" value="Sulfatase_CS"/>
</dbReference>
<name>A0ABT1P4I8_9GAMM</name>
<proteinExistence type="inferred from homology"/>
<reference evidence="7" key="1">
    <citation type="thesis" date="2020" institute="Technische Universitat Dresden" country="Dresden, Germany">
        <title>The Agarolytic System of Microbulbifer elongatus PORT2, Isolated from Batu Karas, Pangandaran West Java Indonesia.</title>
        <authorList>
            <person name="Anggraeni S.R."/>
        </authorList>
    </citation>
    <scope>NUCLEOTIDE SEQUENCE</scope>
    <source>
        <strain evidence="7">PORT2</strain>
    </source>
</reference>
<protein>
    <submittedName>
        <fullName evidence="7">Sulfatase-like hydrolase/transferase</fullName>
    </submittedName>
</protein>
<keyword evidence="2" id="KW-0479">Metal-binding</keyword>
<dbReference type="InterPro" id="IPR050738">
    <property type="entry name" value="Sulfatase"/>
</dbReference>
<feature type="chain" id="PRO_5045208597" evidence="5">
    <location>
        <begin position="21"/>
        <end position="493"/>
    </location>
</feature>
<evidence type="ECO:0000259" key="6">
    <source>
        <dbReference type="Pfam" id="PF00884"/>
    </source>
</evidence>
<accession>A0ABT1P4I8</accession>
<keyword evidence="5" id="KW-0732">Signal</keyword>
<evidence type="ECO:0000313" key="7">
    <source>
        <dbReference type="EMBL" id="MCQ3831020.1"/>
    </source>
</evidence>
<evidence type="ECO:0000256" key="5">
    <source>
        <dbReference type="SAM" id="SignalP"/>
    </source>
</evidence>
<evidence type="ECO:0000256" key="3">
    <source>
        <dbReference type="ARBA" id="ARBA00022801"/>
    </source>
</evidence>
<dbReference type="Gene3D" id="3.30.1120.10">
    <property type="match status" value="1"/>
</dbReference>
<keyword evidence="4" id="KW-0106">Calcium</keyword>
<dbReference type="PROSITE" id="PS00149">
    <property type="entry name" value="SULFATASE_2"/>
    <property type="match status" value="1"/>
</dbReference>
<dbReference type="Proteomes" id="UP001205566">
    <property type="component" value="Unassembled WGS sequence"/>
</dbReference>
<sequence>MKRFILSVVCGCLCSMLAQAKNVEKPNILLILADDLGYADTGFTGAKDIKTPNLDQLAKAGVVMNNGYVTHPYCGPSRAGLLVGRHQARFGAESNNTYSPFDNYMGLPVSEKTFAKRLQEVGYRTGIVGKWHLGAAPPFHPNNRGFDHFYGFLSGGRAYFPEGTSNKVPLENSKGQNDYMANEGGYLPLVRNGGAGELTEYLTTALSRDAARFVTESKDPFFLFLSYNAPHAPLEAPEETIKKYQAIEDPERRIYAAMIDEMDAGIGMVVDALKASGKYDNTLIFFLSDNGGVYPEYWMPDSDWADNTPFRRGKVSLLEGGVHVPFFLHWPQKLKPGEFDGLVSALDIAATALALGNAPVQEKALDGVNLIPYLTGERQGSPHKALFWHLEEGDGNTWAVRTEDAKYMHQTLPGVGRSYFDMREDPYEQNNLVDQFPERQSELAELWNQWNAGNQQNVLMQAYEYQKARQDFYKSLYEERVKQAKERKPIVVQ</sequence>
<evidence type="ECO:0000313" key="8">
    <source>
        <dbReference type="Proteomes" id="UP001205566"/>
    </source>
</evidence>
<dbReference type="SUPFAM" id="SSF53649">
    <property type="entry name" value="Alkaline phosphatase-like"/>
    <property type="match status" value="1"/>
</dbReference>
<keyword evidence="8" id="KW-1185">Reference proteome</keyword>
<feature type="domain" description="Sulfatase N-terminal" evidence="6">
    <location>
        <begin position="26"/>
        <end position="356"/>
    </location>
</feature>
<gene>
    <name evidence="7" type="ORF">HXX02_16390</name>
</gene>
<evidence type="ECO:0000256" key="2">
    <source>
        <dbReference type="ARBA" id="ARBA00022723"/>
    </source>
</evidence>
<feature type="signal peptide" evidence="5">
    <location>
        <begin position="1"/>
        <end position="20"/>
    </location>
</feature>
<dbReference type="Gene3D" id="3.40.720.10">
    <property type="entry name" value="Alkaline Phosphatase, subunit A"/>
    <property type="match status" value="1"/>
</dbReference>